<comment type="caution">
    <text evidence="2">The sequence shown here is derived from an EMBL/GenBank/DDBJ whole genome shotgun (WGS) entry which is preliminary data.</text>
</comment>
<name>A0AAD2DCV8_EUPCR</name>
<feature type="region of interest" description="Disordered" evidence="1">
    <location>
        <begin position="316"/>
        <end position="354"/>
    </location>
</feature>
<feature type="region of interest" description="Disordered" evidence="1">
    <location>
        <begin position="549"/>
        <end position="568"/>
    </location>
</feature>
<evidence type="ECO:0000313" key="3">
    <source>
        <dbReference type="Proteomes" id="UP001295684"/>
    </source>
</evidence>
<dbReference type="PANTHER" id="PTHR37028">
    <property type="entry name" value="UNNAMED PRODUCT-RELATED"/>
    <property type="match status" value="1"/>
</dbReference>
<feature type="compositionally biased region" description="Basic and acidic residues" evidence="1">
    <location>
        <begin position="137"/>
        <end position="149"/>
    </location>
</feature>
<proteinExistence type="predicted"/>
<accession>A0AAD2DCV8</accession>
<feature type="compositionally biased region" description="Basic and acidic residues" evidence="1">
    <location>
        <begin position="549"/>
        <end position="565"/>
    </location>
</feature>
<evidence type="ECO:0000313" key="2">
    <source>
        <dbReference type="EMBL" id="CAI2387591.1"/>
    </source>
</evidence>
<feature type="compositionally biased region" description="Polar residues" evidence="1">
    <location>
        <begin position="487"/>
        <end position="505"/>
    </location>
</feature>
<dbReference type="PANTHER" id="PTHR37028:SF4">
    <property type="entry name" value="ALMS MOTIF DOMAIN-CONTAINING PROTEIN"/>
    <property type="match status" value="1"/>
</dbReference>
<dbReference type="EMBL" id="CAMPGE010030089">
    <property type="protein sequence ID" value="CAI2387591.1"/>
    <property type="molecule type" value="Genomic_DNA"/>
</dbReference>
<feature type="region of interest" description="Disordered" evidence="1">
    <location>
        <begin position="628"/>
        <end position="678"/>
    </location>
</feature>
<sequence length="705" mass="81914">MDDSHNQQPDVDDKENRNEDAKVDLTNPVFYSNEKDGEVMKMLESDKMLQNMWPLVEEISKAVADESRDSEVKKEEEEYRNKINEQIMNIYNGTYADQRKEHKRFESLSLETPPDAPIAQHQKSSQSQIPDLIPDFDPLKSHGKCKDAPSETDSSLKKNLSRQELDSMINRLHKCGQVYNENKKNKKTEMEEELISSLSFQPHIGQRSKKLVKAKYHPIYDQNRLKEIESSKNQKIEKIKSEIEAKEALKKLEEDKILEEVASKTSSSKYNHQLYLQKINDYTKAYSRKRKDDELEKEQKYSDITFKPTVNKKSGDILSKAGKKSFTDRQKDYQEKNRKKLDKIKKDTEPSFQPRINKKSKKITKKIKQVSESKKSPRRLAKRDIKNLMNSGSPTKDAVVLKLDYDIDDSGQNLLLNMGSIGEEKFDELRDISDYLTSKKSQNEYDMTSKDAMDLLNSGRGAIDSQIISFNQEQEFRDLNEREEESQSQNLTNILEEPQNQSNIELNERDETQEISQSQNNESRKYMTEEDFSNSKVIQDYIQNELSHHLQDQSKGSIPEDKESKYTSNNQIQAPAHLDTVKEATIEETFKNDISPYEKGTNLDDLQEEIKIDIKNYEREYAENTIDLKQSQKMEEENSYLHSEQNSNKTDTRKSMVQESMTREVNDPSIELLNESSLPLKPREAGEGSLQLLDGILKQYKHCVK</sequence>
<feature type="region of interest" description="Disordered" evidence="1">
    <location>
        <begin position="1"/>
        <end position="29"/>
    </location>
</feature>
<gene>
    <name evidence="2" type="ORF">ECRASSUSDP1_LOCUS29225</name>
</gene>
<dbReference type="Proteomes" id="UP001295684">
    <property type="component" value="Unassembled WGS sequence"/>
</dbReference>
<keyword evidence="3" id="KW-1185">Reference proteome</keyword>
<feature type="compositionally biased region" description="Polar residues" evidence="1">
    <location>
        <begin position="640"/>
        <end position="649"/>
    </location>
</feature>
<reference evidence="2" key="1">
    <citation type="submission" date="2023-07" db="EMBL/GenBank/DDBJ databases">
        <authorList>
            <consortium name="AG Swart"/>
            <person name="Singh M."/>
            <person name="Singh A."/>
            <person name="Seah K."/>
            <person name="Emmerich C."/>
        </authorList>
    </citation>
    <scope>NUCLEOTIDE SEQUENCE</scope>
    <source>
        <strain evidence="2">DP1</strain>
    </source>
</reference>
<evidence type="ECO:0000256" key="1">
    <source>
        <dbReference type="SAM" id="MobiDB-lite"/>
    </source>
</evidence>
<feature type="compositionally biased region" description="Basic and acidic residues" evidence="1">
    <location>
        <begin position="325"/>
        <end position="336"/>
    </location>
</feature>
<feature type="region of interest" description="Disordered" evidence="1">
    <location>
        <begin position="478"/>
        <end position="530"/>
    </location>
</feature>
<dbReference type="AlphaFoldDB" id="A0AAD2DCV8"/>
<feature type="region of interest" description="Disordered" evidence="1">
    <location>
        <begin position="102"/>
        <end position="159"/>
    </location>
</feature>
<organism evidence="2 3">
    <name type="scientific">Euplotes crassus</name>
    <dbReference type="NCBI Taxonomy" id="5936"/>
    <lineage>
        <taxon>Eukaryota</taxon>
        <taxon>Sar</taxon>
        <taxon>Alveolata</taxon>
        <taxon>Ciliophora</taxon>
        <taxon>Intramacronucleata</taxon>
        <taxon>Spirotrichea</taxon>
        <taxon>Hypotrichia</taxon>
        <taxon>Euplotida</taxon>
        <taxon>Euplotidae</taxon>
        <taxon>Moneuplotes</taxon>
    </lineage>
</organism>
<feature type="compositionally biased region" description="Basic and acidic residues" evidence="1">
    <location>
        <begin position="14"/>
        <end position="23"/>
    </location>
</feature>
<feature type="compositionally biased region" description="Basic and acidic residues" evidence="1">
    <location>
        <begin position="650"/>
        <end position="666"/>
    </location>
</feature>
<protein>
    <submittedName>
        <fullName evidence="2">Uncharacterized protein</fullName>
    </submittedName>
</protein>